<name>A0A7T2TGT3_9MICO</name>
<dbReference type="RefSeq" id="WP_197931906.1">
    <property type="nucleotide sequence ID" value="NZ_CP065682.1"/>
</dbReference>
<organism evidence="1 2">
    <name type="scientific">Brevibacterium casei</name>
    <dbReference type="NCBI Taxonomy" id="33889"/>
    <lineage>
        <taxon>Bacteria</taxon>
        <taxon>Bacillati</taxon>
        <taxon>Actinomycetota</taxon>
        <taxon>Actinomycetes</taxon>
        <taxon>Micrococcales</taxon>
        <taxon>Brevibacteriaceae</taxon>
        <taxon>Brevibacterium</taxon>
    </lineage>
</organism>
<protein>
    <recommendedName>
        <fullName evidence="3">Phage tail protein</fullName>
    </recommendedName>
</protein>
<evidence type="ECO:0000313" key="2">
    <source>
        <dbReference type="Proteomes" id="UP000594979"/>
    </source>
</evidence>
<dbReference type="AlphaFoldDB" id="A0A7T2TGT3"/>
<accession>A0A7T2TGT3</accession>
<dbReference type="Proteomes" id="UP000594979">
    <property type="component" value="Chromosome"/>
</dbReference>
<proteinExistence type="predicted"/>
<gene>
    <name evidence="1" type="ORF">I6G59_16240</name>
</gene>
<dbReference type="KEGG" id="bcau:I6G59_16240"/>
<reference evidence="1 2" key="1">
    <citation type="submission" date="2020-12" db="EMBL/GenBank/DDBJ databases">
        <title>FDA dAtabase for Regulatory Grade micrObial Sequences (FDA-ARGOS): Supporting development and validation of Infectious Disease Dx tests.</title>
        <authorList>
            <person name="Sproer C."/>
            <person name="Gronow S."/>
            <person name="Severitt S."/>
            <person name="Schroder I."/>
            <person name="Tallon L."/>
            <person name="Sadzewicz L."/>
            <person name="Zhao X."/>
            <person name="Boylan J."/>
            <person name="Ott S."/>
            <person name="Bowen H."/>
            <person name="Vavikolanu K."/>
            <person name="Mehta A."/>
            <person name="Aluvathingal J."/>
            <person name="Nadendla S."/>
            <person name="Lowell S."/>
            <person name="Myers T."/>
            <person name="Yan Y."/>
            <person name="Sichtig H."/>
        </authorList>
    </citation>
    <scope>NUCLEOTIDE SEQUENCE [LARGE SCALE GENOMIC DNA]</scope>
    <source>
        <strain evidence="1 2">FDAARGOS_902</strain>
    </source>
</reference>
<sequence>MPTLSHSEFDLRGYRFGPGHPVYLNGIETPGLVWRDQDVLNPVAAGVYFGRDYKDVKPWGLKFTITGTDPAEAAENYLTLVKAWEAPDVRDPGAEVPLDFALHDTVRRIYGRPRDLKLTEPSDLFVLETLKAEATFQPSSPDLVDGVSRQLKMTMTPGRAGGFVFPIVFPWGTTQGGTRQGIISDGGGTTPTHDVLIEVHGPVSKAVVTGPGWRFGVTQNLPYDRSIILDTRRRTVLWDTGASAAGLISPGTRLDDITIPPGPSEIKFTGEDQSGTSTVTLTWRPTITTL</sequence>
<dbReference type="EMBL" id="CP065682">
    <property type="protein sequence ID" value="QPS33458.1"/>
    <property type="molecule type" value="Genomic_DNA"/>
</dbReference>
<evidence type="ECO:0000313" key="1">
    <source>
        <dbReference type="EMBL" id="QPS33458.1"/>
    </source>
</evidence>
<evidence type="ECO:0008006" key="3">
    <source>
        <dbReference type="Google" id="ProtNLM"/>
    </source>
</evidence>